<name>A0ABY8QP44_9MICO</name>
<proteinExistence type="inferred from homology"/>
<comment type="subcellular location">
    <subcellularLocation>
        <location evidence="1">Cell membrane</location>
        <topology evidence="1">Multi-pass membrane protein</topology>
    </subcellularLocation>
</comment>
<keyword evidence="6 7" id="KW-0472">Membrane</keyword>
<evidence type="ECO:0000256" key="4">
    <source>
        <dbReference type="ARBA" id="ARBA00022692"/>
    </source>
</evidence>
<dbReference type="InterPro" id="IPR050638">
    <property type="entry name" value="AA-Vitamin_Transporters"/>
</dbReference>
<accession>A0ABY8QP44</accession>
<keyword evidence="10" id="KW-1185">Reference proteome</keyword>
<protein>
    <submittedName>
        <fullName evidence="9">DMT family transporter</fullName>
    </submittedName>
</protein>
<evidence type="ECO:0000256" key="1">
    <source>
        <dbReference type="ARBA" id="ARBA00004651"/>
    </source>
</evidence>
<dbReference type="PANTHER" id="PTHR32322">
    <property type="entry name" value="INNER MEMBRANE TRANSPORTER"/>
    <property type="match status" value="1"/>
</dbReference>
<dbReference type="Gene3D" id="1.10.3730.20">
    <property type="match status" value="1"/>
</dbReference>
<evidence type="ECO:0000256" key="3">
    <source>
        <dbReference type="ARBA" id="ARBA00022475"/>
    </source>
</evidence>
<feature type="transmembrane region" description="Helical" evidence="7">
    <location>
        <begin position="244"/>
        <end position="263"/>
    </location>
</feature>
<dbReference type="EMBL" id="CP090958">
    <property type="protein sequence ID" value="WGW10596.1"/>
    <property type="molecule type" value="Genomic_DNA"/>
</dbReference>
<evidence type="ECO:0000313" key="10">
    <source>
        <dbReference type="Proteomes" id="UP001209083"/>
    </source>
</evidence>
<evidence type="ECO:0000256" key="7">
    <source>
        <dbReference type="SAM" id="Phobius"/>
    </source>
</evidence>
<organism evidence="9 10">
    <name type="scientific">Saxibacter everestensis</name>
    <dbReference type="NCBI Taxonomy" id="2909229"/>
    <lineage>
        <taxon>Bacteria</taxon>
        <taxon>Bacillati</taxon>
        <taxon>Actinomycetota</taxon>
        <taxon>Actinomycetes</taxon>
        <taxon>Micrococcales</taxon>
        <taxon>Brevibacteriaceae</taxon>
        <taxon>Saxibacter</taxon>
    </lineage>
</organism>
<dbReference type="Proteomes" id="UP001209083">
    <property type="component" value="Chromosome"/>
</dbReference>
<feature type="domain" description="EamA" evidence="8">
    <location>
        <begin position="12"/>
        <end position="141"/>
    </location>
</feature>
<evidence type="ECO:0000256" key="2">
    <source>
        <dbReference type="ARBA" id="ARBA00007362"/>
    </source>
</evidence>
<dbReference type="Pfam" id="PF00892">
    <property type="entry name" value="EamA"/>
    <property type="match status" value="2"/>
</dbReference>
<feature type="transmembrane region" description="Helical" evidence="7">
    <location>
        <begin position="98"/>
        <end position="118"/>
    </location>
</feature>
<evidence type="ECO:0000313" key="9">
    <source>
        <dbReference type="EMBL" id="WGW10596.1"/>
    </source>
</evidence>
<comment type="similarity">
    <text evidence="2">Belongs to the EamA transporter family.</text>
</comment>
<dbReference type="InterPro" id="IPR000620">
    <property type="entry name" value="EamA_dom"/>
</dbReference>
<feature type="transmembrane region" description="Helical" evidence="7">
    <location>
        <begin position="213"/>
        <end position="232"/>
    </location>
</feature>
<feature type="transmembrane region" description="Helical" evidence="7">
    <location>
        <begin position="182"/>
        <end position="201"/>
    </location>
</feature>
<keyword evidence="3" id="KW-1003">Cell membrane</keyword>
<sequence length="305" mass="31960">MMQVGSGDRGVLLAVAAIWGLNFVSATYALESFTPWMLRVVTFLGGALILAVVAAARKISLRLLRPRDALHLAIAGTFSVAGFGALSALALLNTTAGRASVCLYLMPIWVALLSKVVLRENLGRNRTAAVLIGIAGLSVLLVPLLKSGLSYGALAATGAGLSWAIGTVYLKWARVPSHQLTVTIWQLVAGGIVSVIGAILWHESFPTQITMHASWGIAYTTIMGTAVAYLLWFGAIARLPASTAGLGTLLVPVFGMLASIVLLGERPTITDIIGFSLIFVAGLLALPSRARTASAHPSPAPRKTR</sequence>
<dbReference type="SUPFAM" id="SSF103481">
    <property type="entry name" value="Multidrug resistance efflux transporter EmrE"/>
    <property type="match status" value="2"/>
</dbReference>
<feature type="transmembrane region" description="Helical" evidence="7">
    <location>
        <begin position="151"/>
        <end position="170"/>
    </location>
</feature>
<evidence type="ECO:0000256" key="6">
    <source>
        <dbReference type="ARBA" id="ARBA00023136"/>
    </source>
</evidence>
<feature type="transmembrane region" description="Helical" evidence="7">
    <location>
        <begin position="69"/>
        <end position="92"/>
    </location>
</feature>
<dbReference type="RefSeq" id="WP_349637377.1">
    <property type="nucleotide sequence ID" value="NZ_CP090958.1"/>
</dbReference>
<feature type="transmembrane region" description="Helical" evidence="7">
    <location>
        <begin position="36"/>
        <end position="57"/>
    </location>
</feature>
<feature type="transmembrane region" description="Helical" evidence="7">
    <location>
        <begin position="269"/>
        <end position="286"/>
    </location>
</feature>
<keyword evidence="4 7" id="KW-0812">Transmembrane</keyword>
<dbReference type="PANTHER" id="PTHR32322:SF18">
    <property type="entry name" value="S-ADENOSYLMETHIONINE_S-ADENOSYLHOMOCYSTEINE TRANSPORTER"/>
    <property type="match status" value="1"/>
</dbReference>
<evidence type="ECO:0000259" key="8">
    <source>
        <dbReference type="Pfam" id="PF00892"/>
    </source>
</evidence>
<feature type="transmembrane region" description="Helical" evidence="7">
    <location>
        <begin position="127"/>
        <end position="145"/>
    </location>
</feature>
<reference evidence="9 10" key="1">
    <citation type="submission" date="2023-05" db="EMBL/GenBank/DDBJ databases">
        <title>Lithophilousrod everest ZFBP1038 complete genpme.</title>
        <authorList>
            <person name="Tian M."/>
        </authorList>
    </citation>
    <scope>NUCLEOTIDE SEQUENCE [LARGE SCALE GENOMIC DNA]</scope>
    <source>
        <strain evidence="9 10">ZFBP1038</strain>
    </source>
</reference>
<evidence type="ECO:0000256" key="5">
    <source>
        <dbReference type="ARBA" id="ARBA00022989"/>
    </source>
</evidence>
<gene>
    <name evidence="9" type="ORF">LWF01_10645</name>
</gene>
<keyword evidence="5 7" id="KW-1133">Transmembrane helix</keyword>
<dbReference type="InterPro" id="IPR037185">
    <property type="entry name" value="EmrE-like"/>
</dbReference>
<feature type="domain" description="EamA" evidence="8">
    <location>
        <begin position="151"/>
        <end position="284"/>
    </location>
</feature>